<evidence type="ECO:0000313" key="12">
    <source>
        <dbReference type="EMBL" id="AEF33829.1"/>
    </source>
</evidence>
<dbReference type="InterPro" id="IPR004390">
    <property type="entry name" value="SR_rcpt_FtsY"/>
</dbReference>
<dbReference type="InterPro" id="IPR042101">
    <property type="entry name" value="SRP54_N_sf"/>
</dbReference>
<dbReference type="PANTHER" id="PTHR43134:SF1">
    <property type="entry name" value="SIGNAL RECOGNITION PARTICLE RECEPTOR SUBUNIT ALPHA"/>
    <property type="match status" value="1"/>
</dbReference>
<keyword evidence="7 10" id="KW-0675">Receptor</keyword>
<dbReference type="InterPro" id="IPR036225">
    <property type="entry name" value="SRP/SRP_N"/>
</dbReference>
<keyword evidence="6 10" id="KW-0472">Membrane</keyword>
<dbReference type="FunFam" id="3.40.50.300:FF:000053">
    <property type="entry name" value="Signal recognition particle receptor FtsY"/>
    <property type="match status" value="1"/>
</dbReference>
<dbReference type="HAMAP" id="MF_00920">
    <property type="entry name" value="FtsY"/>
    <property type="match status" value="1"/>
</dbReference>
<dbReference type="GO" id="GO:0005737">
    <property type="term" value="C:cytoplasm"/>
    <property type="evidence" value="ECO:0007669"/>
    <property type="project" value="UniProtKB-SubCell"/>
</dbReference>
<evidence type="ECO:0000256" key="5">
    <source>
        <dbReference type="ARBA" id="ARBA00023134"/>
    </source>
</evidence>
<dbReference type="Pfam" id="PF00448">
    <property type="entry name" value="SRP54"/>
    <property type="match status" value="1"/>
</dbReference>
<dbReference type="Gene3D" id="1.20.120.140">
    <property type="entry name" value="Signal recognition particle SRP54, nucleotide-binding domain"/>
    <property type="match status" value="1"/>
</dbReference>
<comment type="similarity">
    <text evidence="10">Belongs to the GTP-binding SRP family. FtsY subfamily.</text>
</comment>
<feature type="binding site" evidence="10">
    <location>
        <begin position="134"/>
        <end position="141"/>
    </location>
    <ligand>
        <name>GTP</name>
        <dbReference type="ChEBI" id="CHEBI:37565"/>
    </ligand>
</feature>
<dbReference type="InterPro" id="IPR003593">
    <property type="entry name" value="AAA+_ATPase"/>
</dbReference>
<dbReference type="GO" id="GO:0003924">
    <property type="term" value="F:GTPase activity"/>
    <property type="evidence" value="ECO:0007669"/>
    <property type="project" value="UniProtKB-UniRule"/>
</dbReference>
<feature type="domain" description="SRP54-type proteins GTP-binding" evidence="11">
    <location>
        <begin position="301"/>
        <end position="314"/>
    </location>
</feature>
<evidence type="ECO:0000256" key="10">
    <source>
        <dbReference type="HAMAP-Rule" id="MF_00920"/>
    </source>
</evidence>
<reference evidence="12" key="1">
    <citation type="journal article" date="2014" name="Syst. Appl. Microbiol.">
        <title>Ultrastructural characterization and multilocus sequence analysis (MLSA) of 'Candidatus Rickettsiella isopodorum', a new lineage of intracellular bacteria infecting woodlice (Crustacea: Isopoda).</title>
        <authorList>
            <person name="Kleespies R.G."/>
            <person name="Federici B.A."/>
            <person name="Leclerque A."/>
        </authorList>
    </citation>
    <scope>NUCLEOTIDE SEQUENCE</scope>
    <source>
        <strain evidence="12">JKI A174/08</strain>
    </source>
</reference>
<sequence>MFKFLKRKESQPDASDEERVIGSKQHFFNRIKNSLQKTRHQLTESLARLVLGKKKVDAELIEEVEELLLTADVGSTVTEEIIQHLTTKLARNQLADGLAVWEILKQQLGELLRPCESALVINPAHKPTVILVVGVNGVGKTTSIGKLAHYLQKQGKQVMLAAGDTFRAAATEQLTIWAERNHIPIVAQHQGADSASVIYDAFQAAKVRNIDVLIADTAGRLHSKNNLMQELQKVKKVIGKLDATAPHEIMLILDAGTGQNALLQAEAFNKAISLTSLMLTKLDGTAKGGVIFAIAKKLSLPIHFVGLGEGIEDLQVFSAQEFVRALFSIEK</sequence>
<comment type="catalytic activity">
    <reaction evidence="8 10">
        <text>GTP + H2O = GDP + phosphate + H(+)</text>
        <dbReference type="Rhea" id="RHEA:19669"/>
        <dbReference type="ChEBI" id="CHEBI:15377"/>
        <dbReference type="ChEBI" id="CHEBI:15378"/>
        <dbReference type="ChEBI" id="CHEBI:37565"/>
        <dbReference type="ChEBI" id="CHEBI:43474"/>
        <dbReference type="ChEBI" id="CHEBI:58189"/>
        <dbReference type="EC" id="3.6.5.4"/>
    </reaction>
</comment>
<keyword evidence="4 10" id="KW-0378">Hydrolase</keyword>
<comment type="subcellular location">
    <subcellularLocation>
        <location evidence="10">Cell membrane</location>
        <topology evidence="10">Peripheral membrane protein</topology>
        <orientation evidence="10">Cytoplasmic side</orientation>
    </subcellularLocation>
    <subcellularLocation>
        <location evidence="10">Cytoplasm</location>
    </subcellularLocation>
</comment>
<gene>
    <name evidence="10 12" type="primary">ftsY</name>
</gene>
<dbReference type="GO" id="GO:0005525">
    <property type="term" value="F:GTP binding"/>
    <property type="evidence" value="ECO:0007669"/>
    <property type="project" value="UniProtKB-UniRule"/>
</dbReference>
<keyword evidence="1 10" id="KW-1003">Cell membrane</keyword>
<dbReference type="InterPro" id="IPR013822">
    <property type="entry name" value="Signal_recog_particl_SRP54_hlx"/>
</dbReference>
<dbReference type="GO" id="GO:0005047">
    <property type="term" value="F:signal recognition particle binding"/>
    <property type="evidence" value="ECO:0007669"/>
    <property type="project" value="TreeGrafter"/>
</dbReference>
<dbReference type="Pfam" id="PF02881">
    <property type="entry name" value="SRP54_N"/>
    <property type="match status" value="1"/>
</dbReference>
<evidence type="ECO:0000256" key="3">
    <source>
        <dbReference type="ARBA" id="ARBA00022741"/>
    </source>
</evidence>
<evidence type="ECO:0000256" key="7">
    <source>
        <dbReference type="ARBA" id="ARBA00023170"/>
    </source>
</evidence>
<dbReference type="EC" id="3.6.5.4" evidence="10"/>
<accession>A0A088AWY0</accession>
<keyword evidence="5 10" id="KW-0342">GTP-binding</keyword>
<evidence type="ECO:0000256" key="1">
    <source>
        <dbReference type="ARBA" id="ARBA00022475"/>
    </source>
</evidence>
<evidence type="ECO:0000259" key="11">
    <source>
        <dbReference type="PROSITE" id="PS00300"/>
    </source>
</evidence>
<dbReference type="SMART" id="SM00963">
    <property type="entry name" value="SRP54_N"/>
    <property type="match status" value="1"/>
</dbReference>
<name>A0A088AWY0_9COXI</name>
<proteinExistence type="inferred from homology"/>
<comment type="function">
    <text evidence="9 10">Involved in targeting and insertion of nascent membrane proteins into the cytoplasmic membrane. Acts as a receptor for the complex formed by the signal recognition particle (SRP) and the ribosome-nascent chain (RNC). Interaction with SRP-RNC leads to the transfer of the RNC complex to the Sec translocase for insertion into the membrane, the hydrolysis of GTP by both Ffh and FtsY, and the dissociation of the SRP-FtsY complex into the individual components.</text>
</comment>
<dbReference type="PANTHER" id="PTHR43134">
    <property type="entry name" value="SIGNAL RECOGNITION PARTICLE RECEPTOR SUBUNIT ALPHA"/>
    <property type="match status" value="1"/>
</dbReference>
<dbReference type="SMART" id="SM00962">
    <property type="entry name" value="SRP54"/>
    <property type="match status" value="1"/>
</dbReference>
<evidence type="ECO:0000256" key="6">
    <source>
        <dbReference type="ARBA" id="ARBA00023136"/>
    </source>
</evidence>
<keyword evidence="2 10" id="KW-0963">Cytoplasm</keyword>
<evidence type="ECO:0000256" key="2">
    <source>
        <dbReference type="ARBA" id="ARBA00022490"/>
    </source>
</evidence>
<feature type="binding site" evidence="10">
    <location>
        <begin position="280"/>
        <end position="283"/>
    </location>
    <ligand>
        <name>GTP</name>
        <dbReference type="ChEBI" id="CHEBI:37565"/>
    </ligand>
</feature>
<dbReference type="InterPro" id="IPR000897">
    <property type="entry name" value="SRP54_GTPase_dom"/>
</dbReference>
<dbReference type="GO" id="GO:0005886">
    <property type="term" value="C:plasma membrane"/>
    <property type="evidence" value="ECO:0007669"/>
    <property type="project" value="UniProtKB-SubCell"/>
</dbReference>
<dbReference type="FunFam" id="1.20.120.140:FF:000002">
    <property type="entry name" value="Signal recognition particle receptor FtsY"/>
    <property type="match status" value="1"/>
</dbReference>
<feature type="binding site" evidence="10">
    <location>
        <begin position="216"/>
        <end position="220"/>
    </location>
    <ligand>
        <name>GTP</name>
        <dbReference type="ChEBI" id="CHEBI:37565"/>
    </ligand>
</feature>
<dbReference type="InterPro" id="IPR027417">
    <property type="entry name" value="P-loop_NTPase"/>
</dbReference>
<dbReference type="AlphaFoldDB" id="A0A088AWY0"/>
<dbReference type="SUPFAM" id="SSF52540">
    <property type="entry name" value="P-loop containing nucleoside triphosphate hydrolases"/>
    <property type="match status" value="1"/>
</dbReference>
<dbReference type="NCBIfam" id="TIGR00064">
    <property type="entry name" value="ftsY"/>
    <property type="match status" value="1"/>
</dbReference>
<organism evidence="12">
    <name type="scientific">Candidatus Rickettsiella isopodorum</name>
    <dbReference type="NCBI Taxonomy" id="1225476"/>
    <lineage>
        <taxon>Bacteria</taxon>
        <taxon>Pseudomonadati</taxon>
        <taxon>Pseudomonadota</taxon>
        <taxon>Gammaproteobacteria</taxon>
        <taxon>Legionellales</taxon>
        <taxon>Coxiellaceae</taxon>
        <taxon>Rickettsiella</taxon>
    </lineage>
</organism>
<dbReference type="PROSITE" id="PS00300">
    <property type="entry name" value="SRP54"/>
    <property type="match status" value="1"/>
</dbReference>
<protein>
    <recommendedName>
        <fullName evidence="10">Signal recognition particle receptor FtsY</fullName>
        <shortName evidence="10">SRP receptor</shortName>
        <ecNumber evidence="10">3.6.5.4</ecNumber>
    </recommendedName>
</protein>
<keyword evidence="3 10" id="KW-0547">Nucleotide-binding</keyword>
<dbReference type="SMART" id="SM00382">
    <property type="entry name" value="AAA"/>
    <property type="match status" value="1"/>
</dbReference>
<dbReference type="Gene3D" id="3.40.50.300">
    <property type="entry name" value="P-loop containing nucleotide triphosphate hydrolases"/>
    <property type="match status" value="1"/>
</dbReference>
<dbReference type="CDD" id="cd17874">
    <property type="entry name" value="FtsY"/>
    <property type="match status" value="1"/>
</dbReference>
<evidence type="ECO:0000256" key="8">
    <source>
        <dbReference type="ARBA" id="ARBA00048027"/>
    </source>
</evidence>
<evidence type="ECO:0000256" key="9">
    <source>
        <dbReference type="ARBA" id="ARBA00053570"/>
    </source>
</evidence>
<dbReference type="EMBL" id="HQ660944">
    <property type="protein sequence ID" value="AEF33829.1"/>
    <property type="molecule type" value="Genomic_DNA"/>
</dbReference>
<dbReference type="GO" id="GO:0006614">
    <property type="term" value="P:SRP-dependent cotranslational protein targeting to membrane"/>
    <property type="evidence" value="ECO:0007669"/>
    <property type="project" value="InterPro"/>
</dbReference>
<comment type="subunit">
    <text evidence="10">Part of the signal recognition particle protein translocation system, which is composed of SRP and FtsY. SRP is a ribonucleoprotein composed of Ffh and a 4.5S RNA molecule.</text>
</comment>
<evidence type="ECO:0000256" key="4">
    <source>
        <dbReference type="ARBA" id="ARBA00022801"/>
    </source>
</evidence>
<dbReference type="SUPFAM" id="SSF47364">
    <property type="entry name" value="Domain of the SRP/SRP receptor G-proteins"/>
    <property type="match status" value="1"/>
</dbReference>